<evidence type="ECO:0000313" key="2">
    <source>
        <dbReference type="EMBL" id="SUM82827.1"/>
    </source>
</evidence>
<feature type="domain" description="Prepilin peptidase A24 N-terminal" evidence="1">
    <location>
        <begin position="27"/>
        <end position="85"/>
    </location>
</feature>
<evidence type="ECO:0000259" key="1">
    <source>
        <dbReference type="Pfam" id="PF06750"/>
    </source>
</evidence>
<dbReference type="AlphaFoldDB" id="A0A380HMW8"/>
<sequence>MFLLFLICPILFSYLYQLSFVEKLDLTYFKLRSHCDYCYRQLRIYEMIPIFSFLFQRGKTTCCNKQLNRCYFVGESLALLPVFFVLQYNTLLNIDYSTFLLIYLFLLVLALYDIATFSIPLHMLFIFTFCICVIVPIHFISFLLVSSLLHLIYFFCNKSIGYGDILVFSVLALALPFSLFRYLFLFTFIIGGVFALFHFIFFRNTKQCVPLIPFIFLAFNLTIIFQQSISYGVKFL</sequence>
<dbReference type="RefSeq" id="WP_075339795.1">
    <property type="nucleotide sequence ID" value="NZ_CAXOQR010000020.1"/>
</dbReference>
<organism evidence="2 3">
    <name type="scientific">Staphylococcus saprophyticus</name>
    <dbReference type="NCBI Taxonomy" id="29385"/>
    <lineage>
        <taxon>Bacteria</taxon>
        <taxon>Bacillati</taxon>
        <taxon>Bacillota</taxon>
        <taxon>Bacilli</taxon>
        <taxon>Bacillales</taxon>
        <taxon>Staphylococcaceae</taxon>
        <taxon>Staphylococcus</taxon>
    </lineage>
</organism>
<dbReference type="InterPro" id="IPR010627">
    <property type="entry name" value="Prepilin_pept_A24_N"/>
</dbReference>
<protein>
    <submittedName>
        <fullName evidence="2">Signal peptidase</fullName>
    </submittedName>
</protein>
<proteinExistence type="predicted"/>
<dbReference type="GO" id="GO:0004190">
    <property type="term" value="F:aspartic-type endopeptidase activity"/>
    <property type="evidence" value="ECO:0007669"/>
    <property type="project" value="TreeGrafter"/>
</dbReference>
<name>A0A380HMW8_STASA</name>
<dbReference type="EMBL" id="UHED01000001">
    <property type="protein sequence ID" value="SUM82827.1"/>
    <property type="molecule type" value="Genomic_DNA"/>
</dbReference>
<evidence type="ECO:0000313" key="3">
    <source>
        <dbReference type="Proteomes" id="UP000254707"/>
    </source>
</evidence>
<dbReference type="PANTHER" id="PTHR30487">
    <property type="entry name" value="TYPE 4 PREPILIN-LIKE PROTEINS LEADER PEPTIDE-PROCESSING ENZYME"/>
    <property type="match status" value="1"/>
</dbReference>
<dbReference type="Pfam" id="PF06750">
    <property type="entry name" value="A24_N_bact"/>
    <property type="match status" value="1"/>
</dbReference>
<dbReference type="PANTHER" id="PTHR30487:SF0">
    <property type="entry name" value="PREPILIN LEADER PEPTIDASE_N-METHYLTRANSFERASE-RELATED"/>
    <property type="match status" value="1"/>
</dbReference>
<dbReference type="InterPro" id="IPR050882">
    <property type="entry name" value="Prepilin_peptidase/N-MTase"/>
</dbReference>
<reference evidence="2 3" key="1">
    <citation type="submission" date="2018-06" db="EMBL/GenBank/DDBJ databases">
        <authorList>
            <consortium name="Pathogen Informatics"/>
            <person name="Doyle S."/>
        </authorList>
    </citation>
    <scope>NUCLEOTIDE SEQUENCE [LARGE SCALE GENOMIC DNA]</scope>
    <source>
        <strain evidence="2 3">NCTC7688</strain>
    </source>
</reference>
<dbReference type="GO" id="GO:0005886">
    <property type="term" value="C:plasma membrane"/>
    <property type="evidence" value="ECO:0007669"/>
    <property type="project" value="TreeGrafter"/>
</dbReference>
<gene>
    <name evidence="2" type="ORF">NCTC7688_01389</name>
</gene>
<dbReference type="GO" id="GO:0006465">
    <property type="term" value="P:signal peptide processing"/>
    <property type="evidence" value="ECO:0007669"/>
    <property type="project" value="TreeGrafter"/>
</dbReference>
<accession>A0A380HMW8</accession>
<dbReference type="Proteomes" id="UP000254707">
    <property type="component" value="Unassembled WGS sequence"/>
</dbReference>